<keyword evidence="2" id="KW-1185">Reference proteome</keyword>
<gene>
    <name evidence="1" type="ORF">L2E82_34630</name>
</gene>
<reference evidence="1 2" key="2">
    <citation type="journal article" date="2022" name="Mol. Ecol. Resour.">
        <title>The genomes of chicory, endive, great burdock and yacon provide insights into Asteraceae paleo-polyploidization history and plant inulin production.</title>
        <authorList>
            <person name="Fan W."/>
            <person name="Wang S."/>
            <person name="Wang H."/>
            <person name="Wang A."/>
            <person name="Jiang F."/>
            <person name="Liu H."/>
            <person name="Zhao H."/>
            <person name="Xu D."/>
            <person name="Zhang Y."/>
        </authorList>
    </citation>
    <scope>NUCLEOTIDE SEQUENCE [LARGE SCALE GENOMIC DNA]</scope>
    <source>
        <strain evidence="2">cv. Punajuju</strain>
        <tissue evidence="1">Leaves</tissue>
    </source>
</reference>
<protein>
    <submittedName>
        <fullName evidence="1">Uncharacterized protein</fullName>
    </submittedName>
</protein>
<dbReference type="Proteomes" id="UP001055811">
    <property type="component" value="Linkage Group LG06"/>
</dbReference>
<dbReference type="EMBL" id="CM042014">
    <property type="protein sequence ID" value="KAI3723205.1"/>
    <property type="molecule type" value="Genomic_DNA"/>
</dbReference>
<evidence type="ECO:0000313" key="2">
    <source>
        <dbReference type="Proteomes" id="UP001055811"/>
    </source>
</evidence>
<evidence type="ECO:0000313" key="1">
    <source>
        <dbReference type="EMBL" id="KAI3723205.1"/>
    </source>
</evidence>
<organism evidence="1 2">
    <name type="scientific">Cichorium intybus</name>
    <name type="common">Chicory</name>
    <dbReference type="NCBI Taxonomy" id="13427"/>
    <lineage>
        <taxon>Eukaryota</taxon>
        <taxon>Viridiplantae</taxon>
        <taxon>Streptophyta</taxon>
        <taxon>Embryophyta</taxon>
        <taxon>Tracheophyta</taxon>
        <taxon>Spermatophyta</taxon>
        <taxon>Magnoliopsida</taxon>
        <taxon>eudicotyledons</taxon>
        <taxon>Gunneridae</taxon>
        <taxon>Pentapetalae</taxon>
        <taxon>asterids</taxon>
        <taxon>campanulids</taxon>
        <taxon>Asterales</taxon>
        <taxon>Asteraceae</taxon>
        <taxon>Cichorioideae</taxon>
        <taxon>Cichorieae</taxon>
        <taxon>Cichoriinae</taxon>
        <taxon>Cichorium</taxon>
    </lineage>
</organism>
<reference evidence="2" key="1">
    <citation type="journal article" date="2022" name="Mol. Ecol. Resour.">
        <title>The genomes of chicory, endive, great burdock and yacon provide insights into Asteraceae palaeo-polyploidization history and plant inulin production.</title>
        <authorList>
            <person name="Fan W."/>
            <person name="Wang S."/>
            <person name="Wang H."/>
            <person name="Wang A."/>
            <person name="Jiang F."/>
            <person name="Liu H."/>
            <person name="Zhao H."/>
            <person name="Xu D."/>
            <person name="Zhang Y."/>
        </authorList>
    </citation>
    <scope>NUCLEOTIDE SEQUENCE [LARGE SCALE GENOMIC DNA]</scope>
    <source>
        <strain evidence="2">cv. Punajuju</strain>
    </source>
</reference>
<comment type="caution">
    <text evidence="1">The sequence shown here is derived from an EMBL/GenBank/DDBJ whole genome shotgun (WGS) entry which is preliminary data.</text>
</comment>
<proteinExistence type="predicted"/>
<accession>A0ACB9BMJ0</accession>
<sequence>MSSQTYVDDHLMCAIVGNGFILIFFCISNGFPNPNPSKTDLPSPSQTLDLGAAINLGFDSTASGHRLRISSLSHDLLSSISQLLRRKNVHHTQELVVEKAATSGTTEENTLNSKATTGTAEYNTLNSEYASCRSIGIFPTKSVSSFEFHGRFTIIQPPVTTNHQYLQDGELIHGEIFNLFATMSAVEIIDPKMDSGIVCRYYYVDEAIEDGAAPVPLSLNKIVDVHCMIDIMDHLLSCEETWHKGHSLAQTIFSCIYLLRPDRTQTIFSCIYLLKPDRTSSHALLHSYCTVIRSTCNAVISAVFDSRTHEPLFLNLAFGAALRVFLVLEIMRLVYKFFDHHVNHHKHVRSMQDYEHLVVDVRVT</sequence>
<name>A0ACB9BMJ0_CICIN</name>